<dbReference type="Gene3D" id="3.40.50.300">
    <property type="entry name" value="P-loop containing nucleotide triphosphate hydrolases"/>
    <property type="match status" value="1"/>
</dbReference>
<dbReference type="InterPro" id="IPR027417">
    <property type="entry name" value="P-loop_NTPase"/>
</dbReference>
<dbReference type="SUPFAM" id="SSF52540">
    <property type="entry name" value="P-loop containing nucleoside triphosphate hydrolases"/>
    <property type="match status" value="1"/>
</dbReference>
<evidence type="ECO:0000313" key="1">
    <source>
        <dbReference type="EMBL" id="KOS38924.1"/>
    </source>
</evidence>
<reference evidence="1 2" key="1">
    <citation type="submission" date="2015-08" db="EMBL/GenBank/DDBJ databases">
        <title>Genome sequencing of Penicillium nordicum.</title>
        <authorList>
            <person name="Nguyen H.D."/>
            <person name="Seifert K.A."/>
        </authorList>
    </citation>
    <scope>NUCLEOTIDE SEQUENCE [LARGE SCALE GENOMIC DNA]</scope>
    <source>
        <strain evidence="1 2">DAOMC 185683</strain>
    </source>
</reference>
<evidence type="ECO:0000313" key="2">
    <source>
        <dbReference type="Proteomes" id="UP000037696"/>
    </source>
</evidence>
<accession>A0A0M8P0S0</accession>
<gene>
    <name evidence="1" type="ORF">ACN38_g10243</name>
</gene>
<dbReference type="OrthoDB" id="4365473at2759"/>
<name>A0A0M8P0S0_9EURO</name>
<dbReference type="EMBL" id="LHQQ01000228">
    <property type="protein sequence ID" value="KOS38924.1"/>
    <property type="molecule type" value="Genomic_DNA"/>
</dbReference>
<dbReference type="STRING" id="229535.A0A0M8P0S0"/>
<protein>
    <submittedName>
        <fullName evidence="1">Uncharacterized protein</fullName>
    </submittedName>
</protein>
<organism evidence="1 2">
    <name type="scientific">Penicillium nordicum</name>
    <dbReference type="NCBI Taxonomy" id="229535"/>
    <lineage>
        <taxon>Eukaryota</taxon>
        <taxon>Fungi</taxon>
        <taxon>Dikarya</taxon>
        <taxon>Ascomycota</taxon>
        <taxon>Pezizomycotina</taxon>
        <taxon>Eurotiomycetes</taxon>
        <taxon>Eurotiomycetidae</taxon>
        <taxon>Eurotiales</taxon>
        <taxon>Aspergillaceae</taxon>
        <taxon>Penicillium</taxon>
    </lineage>
</organism>
<dbReference type="AlphaFoldDB" id="A0A0M8P0S0"/>
<dbReference type="Proteomes" id="UP000037696">
    <property type="component" value="Unassembled WGS sequence"/>
</dbReference>
<keyword evidence="2" id="KW-1185">Reference proteome</keyword>
<sequence>MVGISNAAPAIRFATVVLRIFDDYKQLIVTEELIYLLNNVDNLRATATCYTISVRDTLRYASPSSEADFQYKALCEDLQMMLVHFMRTAKIMNNEVLKICGETGSKLSTNYESMMKLRRLRSRRALFQRLHDRLSSQQSSIKLLVDMYSQKALVQSMDTPISTKRSKVFTPQLVNAFYQGKNDYLDDLLQTLKPLAVKESAQHRQMVFIYGKEGVGKTHLCSKFADEHKTSYSGVFWLDAENGCFESLGPALTETIEVGELSSVEEPWLLIIDNVADLAEAEKYFPSGDKGHTLVTTRSSPPGSVDSIHVSEMDEEEKRRFLLWSAGLAMPWLDSERAWAEEVIAQFEPTSNLLTLTHAGVVIRNRFCGREDYLALFEKQRTKESKAGILQGSQNLPLKVALTKIRNQNTWGSKDALILLHYSSLATSRYITLDALANSILAFKTATKQQKLIHRTCFDQSKKGARSWRKSKVLTSEFRSMPEISSDARALHDIDRFRAQSATRELVDMSLFLYHPSNDRYSMQPAAKQWVADRLNSLRGT</sequence>
<proteinExistence type="predicted"/>
<comment type="caution">
    <text evidence="1">The sequence shown here is derived from an EMBL/GenBank/DDBJ whole genome shotgun (WGS) entry which is preliminary data.</text>
</comment>